<protein>
    <recommendedName>
        <fullName evidence="2">DUF4303 domain-containing protein</fullName>
    </recommendedName>
</protein>
<evidence type="ECO:0000313" key="1">
    <source>
        <dbReference type="EMBL" id="CAA9293166.1"/>
    </source>
</evidence>
<organism evidence="1">
    <name type="scientific">uncultured Armatimonadetes bacterium</name>
    <dbReference type="NCBI Taxonomy" id="157466"/>
    <lineage>
        <taxon>Bacteria</taxon>
        <taxon>Bacillati</taxon>
        <taxon>Armatimonadota</taxon>
        <taxon>environmental samples</taxon>
    </lineage>
</organism>
<proteinExistence type="predicted"/>
<sequence>MSVDFQALRTATREAAEQAFAEVRGAHPDEHFYAFALYTDDGVMTVEPAANTEEGFRRKVGDGRETNPAQSNYYRWATAEWAYEAAGSEHFQAAYDLLNVPERYDGDGAEEAEEEDPDEAFEEDERFVAFKKQVIETMVEALSRLDSEGFFGSGGVREEVTLFVSISDSDAAQEVENDSARKLNPPAVYERFAARYRV</sequence>
<name>A0A6J4K1W8_9BACT</name>
<accession>A0A6J4K1W8</accession>
<dbReference type="AlphaFoldDB" id="A0A6J4K1W8"/>
<dbReference type="EMBL" id="CADCTO010000632">
    <property type="protein sequence ID" value="CAA9293166.1"/>
    <property type="molecule type" value="Genomic_DNA"/>
</dbReference>
<evidence type="ECO:0008006" key="2">
    <source>
        <dbReference type="Google" id="ProtNLM"/>
    </source>
</evidence>
<dbReference type="Pfam" id="PF14136">
    <property type="entry name" value="DUF4303"/>
    <property type="match status" value="1"/>
</dbReference>
<gene>
    <name evidence="1" type="ORF">AVDCRST_MAG63-4536</name>
</gene>
<dbReference type="InterPro" id="IPR025409">
    <property type="entry name" value="DUF4303"/>
</dbReference>
<reference evidence="1" key="1">
    <citation type="submission" date="2020-02" db="EMBL/GenBank/DDBJ databases">
        <authorList>
            <person name="Meier V. D."/>
        </authorList>
    </citation>
    <scope>NUCLEOTIDE SEQUENCE</scope>
    <source>
        <strain evidence="1">AVDCRST_MAG63</strain>
    </source>
</reference>